<accession>A0A3M3BS07</accession>
<dbReference type="Proteomes" id="UP000278587">
    <property type="component" value="Unassembled WGS sequence"/>
</dbReference>
<feature type="non-terminal residue" evidence="1">
    <location>
        <position position="80"/>
    </location>
</feature>
<reference evidence="1 2" key="1">
    <citation type="submission" date="2018-08" db="EMBL/GenBank/DDBJ databases">
        <title>Recombination of ecologically and evolutionarily significant loci maintains genetic cohesion in the Pseudomonas syringae species complex.</title>
        <authorList>
            <person name="Dillon M."/>
            <person name="Thakur S."/>
            <person name="Almeida R.N.D."/>
            <person name="Weir B.S."/>
            <person name="Guttman D.S."/>
        </authorList>
    </citation>
    <scope>NUCLEOTIDE SEQUENCE [LARGE SCALE GENOMIC DNA]</scope>
    <source>
        <strain evidence="1 2">ICMP 4086</strain>
    </source>
</reference>
<dbReference type="EMBL" id="RBOC01000009">
    <property type="protein sequence ID" value="RMM15216.1"/>
    <property type="molecule type" value="Genomic_DNA"/>
</dbReference>
<proteinExistence type="predicted"/>
<sequence length="80" mass="9505">RAAYLAQDAERPERHSHAERWNDDLRLKMNIVPMLCVGMQLVTLCITNLRRAAYLAQDAERPERHSHAERWDDHLRLKMN</sequence>
<evidence type="ECO:0000313" key="1">
    <source>
        <dbReference type="EMBL" id="RMM15216.1"/>
    </source>
</evidence>
<name>A0A3M3BS07_9PSED</name>
<dbReference type="AlphaFoldDB" id="A0A3M3BS07"/>
<gene>
    <name evidence="1" type="ORF">ALQ84_01072</name>
</gene>
<feature type="non-terminal residue" evidence="1">
    <location>
        <position position="1"/>
    </location>
</feature>
<evidence type="ECO:0000313" key="2">
    <source>
        <dbReference type="Proteomes" id="UP000278587"/>
    </source>
</evidence>
<protein>
    <submittedName>
        <fullName evidence="1">Uncharacterized protein</fullName>
    </submittedName>
</protein>
<comment type="caution">
    <text evidence="1">The sequence shown here is derived from an EMBL/GenBank/DDBJ whole genome shotgun (WGS) entry which is preliminary data.</text>
</comment>
<organism evidence="1 2">
    <name type="scientific">Pseudomonas caricapapayae</name>
    <dbReference type="NCBI Taxonomy" id="46678"/>
    <lineage>
        <taxon>Bacteria</taxon>
        <taxon>Pseudomonadati</taxon>
        <taxon>Pseudomonadota</taxon>
        <taxon>Gammaproteobacteria</taxon>
        <taxon>Pseudomonadales</taxon>
        <taxon>Pseudomonadaceae</taxon>
        <taxon>Pseudomonas</taxon>
    </lineage>
</organism>